<comment type="caution">
    <text evidence="3">The sequence shown here is derived from an EMBL/GenBank/DDBJ whole genome shotgun (WGS) entry which is preliminary data.</text>
</comment>
<dbReference type="Proteomes" id="UP000320913">
    <property type="component" value="Unassembled WGS sequence"/>
</dbReference>
<sequence length="89" mass="9825">MAPNDRGEQKKKRPAFSNARTGSSSTASSPGSTTATRTTYTVKKGDNLSKIAREIYGNADEWQRIFEANRDRIEDPDLIEPGQKLKIPG</sequence>
<dbReference type="SUPFAM" id="SSF54106">
    <property type="entry name" value="LysM domain"/>
    <property type="match status" value="1"/>
</dbReference>
<dbReference type="PROSITE" id="PS51782">
    <property type="entry name" value="LYSM"/>
    <property type="match status" value="1"/>
</dbReference>
<dbReference type="SMART" id="SM00257">
    <property type="entry name" value="LysM"/>
    <property type="match status" value="1"/>
</dbReference>
<dbReference type="InterPro" id="IPR036779">
    <property type="entry name" value="LysM_dom_sf"/>
</dbReference>
<evidence type="ECO:0000313" key="5">
    <source>
        <dbReference type="Proteomes" id="UP000316292"/>
    </source>
</evidence>
<dbReference type="InterPro" id="IPR052196">
    <property type="entry name" value="Bact_Kbp"/>
</dbReference>
<gene>
    <name evidence="3" type="ORF">E6K71_11315</name>
    <name evidence="4" type="ORF">E6K75_05160</name>
</gene>
<reference evidence="5 6" key="1">
    <citation type="journal article" date="2019" name="Nat. Microbiol.">
        <title>Mediterranean grassland soil C-N compound turnover is dependent on rainfall and depth, and is mediated by genomically divergent microorganisms.</title>
        <authorList>
            <person name="Diamond S."/>
            <person name="Andeer P.F."/>
            <person name="Li Z."/>
            <person name="Crits-Christoph A."/>
            <person name="Burstein D."/>
            <person name="Anantharaman K."/>
            <person name="Lane K.R."/>
            <person name="Thomas B.C."/>
            <person name="Pan C."/>
            <person name="Northen T.R."/>
            <person name="Banfield J.F."/>
        </authorList>
    </citation>
    <scope>NUCLEOTIDE SEQUENCE [LARGE SCALE GENOMIC DNA]</scope>
    <source>
        <strain evidence="3">WS_1</strain>
        <strain evidence="4">WS_5</strain>
    </source>
</reference>
<dbReference type="Gene3D" id="3.10.350.10">
    <property type="entry name" value="LysM domain"/>
    <property type="match status" value="1"/>
</dbReference>
<protein>
    <submittedName>
        <fullName evidence="3">LysM peptidoglycan-binding domain-containing protein</fullName>
    </submittedName>
</protein>
<evidence type="ECO:0000313" key="4">
    <source>
        <dbReference type="EMBL" id="TMQ58631.1"/>
    </source>
</evidence>
<dbReference type="InterPro" id="IPR018392">
    <property type="entry name" value="LysM"/>
</dbReference>
<dbReference type="CDD" id="cd00118">
    <property type="entry name" value="LysM"/>
    <property type="match status" value="1"/>
</dbReference>
<evidence type="ECO:0000259" key="2">
    <source>
        <dbReference type="PROSITE" id="PS51782"/>
    </source>
</evidence>
<dbReference type="EMBL" id="VBOV01000123">
    <property type="protein sequence ID" value="TMQ58631.1"/>
    <property type="molecule type" value="Genomic_DNA"/>
</dbReference>
<dbReference type="PANTHER" id="PTHR34700:SF4">
    <property type="entry name" value="PHAGE-LIKE ELEMENT PBSX PROTEIN XKDP"/>
    <property type="match status" value="1"/>
</dbReference>
<dbReference type="Pfam" id="PF01476">
    <property type="entry name" value="LysM"/>
    <property type="match status" value="1"/>
</dbReference>
<dbReference type="Proteomes" id="UP000316292">
    <property type="component" value="Unassembled WGS sequence"/>
</dbReference>
<evidence type="ECO:0000313" key="6">
    <source>
        <dbReference type="Proteomes" id="UP000320913"/>
    </source>
</evidence>
<dbReference type="AlphaFoldDB" id="A0A538S6F8"/>
<feature type="region of interest" description="Disordered" evidence="1">
    <location>
        <begin position="1"/>
        <end position="40"/>
    </location>
</feature>
<feature type="domain" description="LysM" evidence="2">
    <location>
        <begin position="38"/>
        <end position="87"/>
    </location>
</feature>
<dbReference type="PANTHER" id="PTHR34700">
    <property type="entry name" value="POTASSIUM BINDING PROTEIN KBP"/>
    <property type="match status" value="1"/>
</dbReference>
<name>A0A538S6F8_UNCEI</name>
<evidence type="ECO:0000313" key="3">
    <source>
        <dbReference type="EMBL" id="TMQ46941.1"/>
    </source>
</evidence>
<proteinExistence type="predicted"/>
<organism evidence="3 5">
    <name type="scientific">Eiseniibacteriota bacterium</name>
    <dbReference type="NCBI Taxonomy" id="2212470"/>
    <lineage>
        <taxon>Bacteria</taxon>
        <taxon>Candidatus Eiseniibacteriota</taxon>
    </lineage>
</organism>
<dbReference type="EMBL" id="VBOR01000137">
    <property type="protein sequence ID" value="TMQ46941.1"/>
    <property type="molecule type" value="Genomic_DNA"/>
</dbReference>
<evidence type="ECO:0000256" key="1">
    <source>
        <dbReference type="SAM" id="MobiDB-lite"/>
    </source>
</evidence>
<feature type="compositionally biased region" description="Low complexity" evidence="1">
    <location>
        <begin position="17"/>
        <end position="39"/>
    </location>
</feature>
<accession>A0A538S6F8</accession>